<keyword evidence="1" id="KW-0805">Transcription regulation</keyword>
<evidence type="ECO:0000256" key="3">
    <source>
        <dbReference type="ARBA" id="ARBA00023163"/>
    </source>
</evidence>
<dbReference type="RefSeq" id="WP_188693050.1">
    <property type="nucleotide sequence ID" value="NZ_BMLS01000002.1"/>
</dbReference>
<sequence>MSDNNSFAYAAVREAISEQIQHGKLAENQPLAAERDLCEQFQVSRSTLRQALSQLENMGLIYRKNRSGWYVCPRKLRYEPTRHVSFLDYAVAQGFTPTTRLLSVQKIKAGAKLSQLMELDGRSTVTALTRLRAVDGRPVLMEQIYFNQRHFPGLEKQDLSLSINAMLKNHYHHHALSTQISIESCCLFTPAAAHLGVNDGALGLKVQRTLRNAEGEIIEFDEELWRHDALVVENHAHIQM</sequence>
<dbReference type="InterPro" id="IPR011663">
    <property type="entry name" value="UTRA"/>
</dbReference>
<dbReference type="Proteomes" id="UP000606935">
    <property type="component" value="Unassembled WGS sequence"/>
</dbReference>
<evidence type="ECO:0000259" key="4">
    <source>
        <dbReference type="PROSITE" id="PS50949"/>
    </source>
</evidence>
<dbReference type="InterPro" id="IPR036388">
    <property type="entry name" value="WH-like_DNA-bd_sf"/>
</dbReference>
<organism evidence="5 6">
    <name type="scientific">Bowmanella pacifica</name>
    <dbReference type="NCBI Taxonomy" id="502051"/>
    <lineage>
        <taxon>Bacteria</taxon>
        <taxon>Pseudomonadati</taxon>
        <taxon>Pseudomonadota</taxon>
        <taxon>Gammaproteobacteria</taxon>
        <taxon>Alteromonadales</taxon>
        <taxon>Alteromonadaceae</taxon>
        <taxon>Bowmanella</taxon>
    </lineage>
</organism>
<dbReference type="Pfam" id="PF00392">
    <property type="entry name" value="GntR"/>
    <property type="match status" value="1"/>
</dbReference>
<dbReference type="SMART" id="SM00345">
    <property type="entry name" value="HTH_GNTR"/>
    <property type="match status" value="1"/>
</dbReference>
<proteinExistence type="predicted"/>
<dbReference type="AlphaFoldDB" id="A0A917YVL2"/>
<comment type="caution">
    <text evidence="5">The sequence shown here is derived from an EMBL/GenBank/DDBJ whole genome shotgun (WGS) entry which is preliminary data.</text>
</comment>
<dbReference type="PANTHER" id="PTHR44846:SF1">
    <property type="entry name" value="MANNOSYL-D-GLYCERATE TRANSPORT_METABOLISM SYSTEM REPRESSOR MNGR-RELATED"/>
    <property type="match status" value="1"/>
</dbReference>
<keyword evidence="6" id="KW-1185">Reference proteome</keyword>
<dbReference type="Gene3D" id="1.10.10.10">
    <property type="entry name" value="Winged helix-like DNA-binding domain superfamily/Winged helix DNA-binding domain"/>
    <property type="match status" value="1"/>
</dbReference>
<keyword evidence="2" id="KW-0238">DNA-binding</keyword>
<dbReference type="Gene3D" id="3.40.1410.10">
    <property type="entry name" value="Chorismate lyase-like"/>
    <property type="match status" value="1"/>
</dbReference>
<dbReference type="Pfam" id="PF07702">
    <property type="entry name" value="UTRA"/>
    <property type="match status" value="1"/>
</dbReference>
<dbReference type="GO" id="GO:0045892">
    <property type="term" value="P:negative regulation of DNA-templated transcription"/>
    <property type="evidence" value="ECO:0007669"/>
    <property type="project" value="TreeGrafter"/>
</dbReference>
<dbReference type="InterPro" id="IPR050679">
    <property type="entry name" value="Bact_HTH_transcr_reg"/>
</dbReference>
<dbReference type="InterPro" id="IPR000524">
    <property type="entry name" value="Tscrpt_reg_HTH_GntR"/>
</dbReference>
<evidence type="ECO:0000256" key="1">
    <source>
        <dbReference type="ARBA" id="ARBA00023015"/>
    </source>
</evidence>
<dbReference type="InterPro" id="IPR036390">
    <property type="entry name" value="WH_DNA-bd_sf"/>
</dbReference>
<dbReference type="PANTHER" id="PTHR44846">
    <property type="entry name" value="MANNOSYL-D-GLYCERATE TRANSPORT/METABOLISM SYSTEM REPRESSOR MNGR-RELATED"/>
    <property type="match status" value="1"/>
</dbReference>
<protein>
    <submittedName>
        <fullName evidence="5">Transcriptional regulator</fullName>
    </submittedName>
</protein>
<reference evidence="5" key="1">
    <citation type="journal article" date="2014" name="Int. J. Syst. Evol. Microbiol.">
        <title>Complete genome sequence of Corynebacterium casei LMG S-19264T (=DSM 44701T), isolated from a smear-ripened cheese.</title>
        <authorList>
            <consortium name="US DOE Joint Genome Institute (JGI-PGF)"/>
            <person name="Walter F."/>
            <person name="Albersmeier A."/>
            <person name="Kalinowski J."/>
            <person name="Ruckert C."/>
        </authorList>
    </citation>
    <scope>NUCLEOTIDE SEQUENCE</scope>
    <source>
        <strain evidence="5">CGMCC 1.7086</strain>
    </source>
</reference>
<dbReference type="SUPFAM" id="SSF64288">
    <property type="entry name" value="Chorismate lyase-like"/>
    <property type="match status" value="1"/>
</dbReference>
<evidence type="ECO:0000256" key="2">
    <source>
        <dbReference type="ARBA" id="ARBA00023125"/>
    </source>
</evidence>
<dbReference type="SMART" id="SM00866">
    <property type="entry name" value="UTRA"/>
    <property type="match status" value="1"/>
</dbReference>
<evidence type="ECO:0000313" key="5">
    <source>
        <dbReference type="EMBL" id="GGO68155.1"/>
    </source>
</evidence>
<dbReference type="GO" id="GO:0003677">
    <property type="term" value="F:DNA binding"/>
    <property type="evidence" value="ECO:0007669"/>
    <property type="project" value="UniProtKB-KW"/>
</dbReference>
<dbReference type="InterPro" id="IPR028978">
    <property type="entry name" value="Chorismate_lyase_/UTRA_dom_sf"/>
</dbReference>
<dbReference type="EMBL" id="BMLS01000002">
    <property type="protein sequence ID" value="GGO68155.1"/>
    <property type="molecule type" value="Genomic_DNA"/>
</dbReference>
<dbReference type="SUPFAM" id="SSF46785">
    <property type="entry name" value="Winged helix' DNA-binding domain"/>
    <property type="match status" value="1"/>
</dbReference>
<dbReference type="PRINTS" id="PR00035">
    <property type="entry name" value="HTHGNTR"/>
</dbReference>
<accession>A0A917YVL2</accession>
<gene>
    <name evidence="5" type="ORF">GCM10010982_16410</name>
</gene>
<keyword evidence="3" id="KW-0804">Transcription</keyword>
<dbReference type="GO" id="GO:0003700">
    <property type="term" value="F:DNA-binding transcription factor activity"/>
    <property type="evidence" value="ECO:0007669"/>
    <property type="project" value="InterPro"/>
</dbReference>
<dbReference type="PROSITE" id="PS50949">
    <property type="entry name" value="HTH_GNTR"/>
    <property type="match status" value="1"/>
</dbReference>
<dbReference type="CDD" id="cd07377">
    <property type="entry name" value="WHTH_GntR"/>
    <property type="match status" value="1"/>
</dbReference>
<reference evidence="5" key="2">
    <citation type="submission" date="2020-09" db="EMBL/GenBank/DDBJ databases">
        <authorList>
            <person name="Sun Q."/>
            <person name="Zhou Y."/>
        </authorList>
    </citation>
    <scope>NUCLEOTIDE SEQUENCE</scope>
    <source>
        <strain evidence="5">CGMCC 1.7086</strain>
    </source>
</reference>
<name>A0A917YVL2_9ALTE</name>
<evidence type="ECO:0000313" key="6">
    <source>
        <dbReference type="Proteomes" id="UP000606935"/>
    </source>
</evidence>
<feature type="domain" description="HTH gntR-type" evidence="4">
    <location>
        <begin position="6"/>
        <end position="74"/>
    </location>
</feature>